<accession>A0AAD7IGY3</accession>
<evidence type="ECO:0000313" key="2">
    <source>
        <dbReference type="Proteomes" id="UP001215280"/>
    </source>
</evidence>
<keyword evidence="2" id="KW-1185">Reference proteome</keyword>
<reference evidence="1" key="1">
    <citation type="submission" date="2023-03" db="EMBL/GenBank/DDBJ databases">
        <title>Massive genome expansion in bonnet fungi (Mycena s.s.) driven by repeated elements and novel gene families across ecological guilds.</title>
        <authorList>
            <consortium name="Lawrence Berkeley National Laboratory"/>
            <person name="Harder C.B."/>
            <person name="Miyauchi S."/>
            <person name="Viragh M."/>
            <person name="Kuo A."/>
            <person name="Thoen E."/>
            <person name="Andreopoulos B."/>
            <person name="Lu D."/>
            <person name="Skrede I."/>
            <person name="Drula E."/>
            <person name="Henrissat B."/>
            <person name="Morin E."/>
            <person name="Kohler A."/>
            <person name="Barry K."/>
            <person name="LaButti K."/>
            <person name="Morin E."/>
            <person name="Salamov A."/>
            <person name="Lipzen A."/>
            <person name="Mereny Z."/>
            <person name="Hegedus B."/>
            <person name="Baldrian P."/>
            <person name="Stursova M."/>
            <person name="Weitz H."/>
            <person name="Taylor A."/>
            <person name="Grigoriev I.V."/>
            <person name="Nagy L.G."/>
            <person name="Martin F."/>
            <person name="Kauserud H."/>
        </authorList>
    </citation>
    <scope>NUCLEOTIDE SEQUENCE</scope>
    <source>
        <strain evidence="1">CBHHK188m</strain>
    </source>
</reference>
<comment type="caution">
    <text evidence="1">The sequence shown here is derived from an EMBL/GenBank/DDBJ whole genome shotgun (WGS) entry which is preliminary data.</text>
</comment>
<gene>
    <name evidence="1" type="ORF">DFH07DRAFT_836830</name>
</gene>
<organism evidence="1 2">
    <name type="scientific">Mycena maculata</name>
    <dbReference type="NCBI Taxonomy" id="230809"/>
    <lineage>
        <taxon>Eukaryota</taxon>
        <taxon>Fungi</taxon>
        <taxon>Dikarya</taxon>
        <taxon>Basidiomycota</taxon>
        <taxon>Agaricomycotina</taxon>
        <taxon>Agaricomycetes</taxon>
        <taxon>Agaricomycetidae</taxon>
        <taxon>Agaricales</taxon>
        <taxon>Marasmiineae</taxon>
        <taxon>Mycenaceae</taxon>
        <taxon>Mycena</taxon>
    </lineage>
</organism>
<name>A0AAD7IGY3_9AGAR</name>
<dbReference type="Proteomes" id="UP001215280">
    <property type="component" value="Unassembled WGS sequence"/>
</dbReference>
<evidence type="ECO:0000313" key="1">
    <source>
        <dbReference type="EMBL" id="KAJ7742137.1"/>
    </source>
</evidence>
<dbReference type="AlphaFoldDB" id="A0AAD7IGY3"/>
<proteinExistence type="predicted"/>
<protein>
    <submittedName>
        <fullName evidence="1">Uncharacterized protein</fullName>
    </submittedName>
</protein>
<sequence>MIFGVNLVGLRKPPRFVCVLALSIPASVLLFISLAGGGPCMLPLQPVPRPKEPECSESSPAPASRDVWEVALL</sequence>
<dbReference type="EMBL" id="JARJLG010000119">
    <property type="protein sequence ID" value="KAJ7742137.1"/>
    <property type="molecule type" value="Genomic_DNA"/>
</dbReference>